<dbReference type="EMBL" id="JAUSVY010000013">
    <property type="protein sequence ID" value="MDQ0507151.1"/>
    <property type="molecule type" value="Genomic_DNA"/>
</dbReference>
<proteinExistence type="predicted"/>
<gene>
    <name evidence="1" type="ORF">QOZ94_003967</name>
</gene>
<evidence type="ECO:0000313" key="2">
    <source>
        <dbReference type="Proteomes" id="UP001241747"/>
    </source>
</evidence>
<dbReference type="PANTHER" id="PTHR35175">
    <property type="entry name" value="DUF1289 DOMAIN-CONTAINING PROTEIN"/>
    <property type="match status" value="1"/>
</dbReference>
<reference evidence="1 2" key="1">
    <citation type="submission" date="2023-07" db="EMBL/GenBank/DDBJ databases">
        <title>Genomic Encyclopedia of Type Strains, Phase IV (KMG-IV): sequencing the most valuable type-strain genomes for metagenomic binning, comparative biology and taxonomic classification.</title>
        <authorList>
            <person name="Goeker M."/>
        </authorList>
    </citation>
    <scope>NUCLEOTIDE SEQUENCE [LARGE SCALE GENOMIC DNA]</scope>
    <source>
        <strain evidence="1 2">DSM 3770</strain>
    </source>
</reference>
<accession>A0ABU0LJ49</accession>
<comment type="caution">
    <text evidence="1">The sequence shown here is derived from an EMBL/GenBank/DDBJ whole genome shotgun (WGS) entry which is preliminary data.</text>
</comment>
<evidence type="ECO:0000313" key="1">
    <source>
        <dbReference type="EMBL" id="MDQ0507151.1"/>
    </source>
</evidence>
<dbReference type="PANTHER" id="PTHR35175:SF2">
    <property type="entry name" value="DUF1289 DOMAIN-CONTAINING PROTEIN"/>
    <property type="match status" value="1"/>
</dbReference>
<keyword evidence="2" id="KW-1185">Reference proteome</keyword>
<organism evidence="1 2">
    <name type="scientific">Xanthobacter agilis</name>
    <dbReference type="NCBI Taxonomy" id="47492"/>
    <lineage>
        <taxon>Bacteria</taxon>
        <taxon>Pseudomonadati</taxon>
        <taxon>Pseudomonadota</taxon>
        <taxon>Alphaproteobacteria</taxon>
        <taxon>Hyphomicrobiales</taxon>
        <taxon>Xanthobacteraceae</taxon>
        <taxon>Xanthobacter</taxon>
    </lineage>
</organism>
<dbReference type="InterPro" id="IPR053838">
    <property type="entry name" value="DUF6925"/>
</dbReference>
<protein>
    <submittedName>
        <fullName evidence="1">Fe-S protein YdhL (DUF1289 family)</fullName>
    </submittedName>
</protein>
<dbReference type="Pfam" id="PF06945">
    <property type="entry name" value="DUF1289"/>
    <property type="match status" value="1"/>
</dbReference>
<name>A0ABU0LJ49_XANAG</name>
<dbReference type="Proteomes" id="UP001241747">
    <property type="component" value="Unassembled WGS sequence"/>
</dbReference>
<dbReference type="InterPro" id="IPR010710">
    <property type="entry name" value="DUF1289"/>
</dbReference>
<dbReference type="RefSeq" id="WP_237347279.1">
    <property type="nucleotide sequence ID" value="NZ_JABWGX010000031.1"/>
</dbReference>
<sequence length="295" mass="30815">MNVAARPRPASPCIGACAIDPANGLCAGCARTGDEIALWGSADAAIRARIWAELPARAAALGLPLRRLAWREGDLLDRMERLFRDAAGVFVVGIHGAVAEVMRAPDEEFQALRDGLVLTLRTRRAAIRLEAPAHLTAFELFRAGAAPLLALAVPAGRLGPDGPSALTALGPDTGALLPRDAGGARFDLGLGRRAARVSIRCAQALAARLAPHCGAPWPGHLDLIAADILAESPVRVVETPCIRAEVDAVIPPPGGRSPDGPHTHLLPELVRMGFDAPPSLALPKGYVLSALFHLA</sequence>
<dbReference type="Pfam" id="PF21973">
    <property type="entry name" value="DUF6925"/>
    <property type="match status" value="1"/>
</dbReference>